<dbReference type="InParanoid" id="C4JQE5"/>
<dbReference type="KEGG" id="ure:UREG_04699"/>
<protein>
    <submittedName>
        <fullName evidence="2">Uncharacterized protein</fullName>
    </submittedName>
</protein>
<evidence type="ECO:0000313" key="3">
    <source>
        <dbReference type="Proteomes" id="UP000002058"/>
    </source>
</evidence>
<dbReference type="HOGENOM" id="CLU_2122896_0_0_1"/>
<feature type="chain" id="PRO_5002939609" evidence="1">
    <location>
        <begin position="29"/>
        <end position="114"/>
    </location>
</feature>
<dbReference type="RefSeq" id="XP_002545182.1">
    <property type="nucleotide sequence ID" value="XM_002545136.1"/>
</dbReference>
<evidence type="ECO:0000313" key="2">
    <source>
        <dbReference type="EMBL" id="EEP79853.1"/>
    </source>
</evidence>
<dbReference type="EMBL" id="CH476616">
    <property type="protein sequence ID" value="EEP79853.1"/>
    <property type="molecule type" value="Genomic_DNA"/>
</dbReference>
<dbReference type="AlphaFoldDB" id="C4JQE5"/>
<dbReference type="Proteomes" id="UP000002058">
    <property type="component" value="Unassembled WGS sequence"/>
</dbReference>
<keyword evidence="1" id="KW-0732">Signal</keyword>
<accession>C4JQE5</accession>
<gene>
    <name evidence="2" type="ORF">UREG_04699</name>
</gene>
<sequence length="114" mass="13124">MTRRGRVAPRSWLLWLGELEALSSRARTWTVSRERVYPTGMKRGRVAIGDPNRLRWYKRGTFYGGYITDDKQIWPHASEPRRGSIPAVIPSSSECTQGQYITSERGLWAVVSQR</sequence>
<dbReference type="VEuPathDB" id="FungiDB:UREG_04699"/>
<evidence type="ECO:0000256" key="1">
    <source>
        <dbReference type="SAM" id="SignalP"/>
    </source>
</evidence>
<proteinExistence type="predicted"/>
<feature type="signal peptide" evidence="1">
    <location>
        <begin position="1"/>
        <end position="28"/>
    </location>
</feature>
<name>C4JQE5_UNCRE</name>
<dbReference type="GeneID" id="8440086"/>
<reference evidence="3" key="1">
    <citation type="journal article" date="2009" name="Genome Res.">
        <title>Comparative genomic analyses of the human fungal pathogens Coccidioides and their relatives.</title>
        <authorList>
            <person name="Sharpton T.J."/>
            <person name="Stajich J.E."/>
            <person name="Rounsley S.D."/>
            <person name="Gardner M.J."/>
            <person name="Wortman J.R."/>
            <person name="Jordar V.S."/>
            <person name="Maiti R."/>
            <person name="Kodira C.D."/>
            <person name="Neafsey D.E."/>
            <person name="Zeng Q."/>
            <person name="Hung C.-Y."/>
            <person name="McMahan C."/>
            <person name="Muszewska A."/>
            <person name="Grynberg M."/>
            <person name="Mandel M.A."/>
            <person name="Kellner E.M."/>
            <person name="Barker B.M."/>
            <person name="Galgiani J.N."/>
            <person name="Orbach M.J."/>
            <person name="Kirkland T.N."/>
            <person name="Cole G.T."/>
            <person name="Henn M.R."/>
            <person name="Birren B.W."/>
            <person name="Taylor J.W."/>
        </authorList>
    </citation>
    <scope>NUCLEOTIDE SEQUENCE [LARGE SCALE GENOMIC DNA]</scope>
    <source>
        <strain evidence="3">UAMH 1704</strain>
    </source>
</reference>
<keyword evidence="3" id="KW-1185">Reference proteome</keyword>
<organism evidence="2 3">
    <name type="scientific">Uncinocarpus reesii (strain UAMH 1704)</name>
    <dbReference type="NCBI Taxonomy" id="336963"/>
    <lineage>
        <taxon>Eukaryota</taxon>
        <taxon>Fungi</taxon>
        <taxon>Dikarya</taxon>
        <taxon>Ascomycota</taxon>
        <taxon>Pezizomycotina</taxon>
        <taxon>Eurotiomycetes</taxon>
        <taxon>Eurotiomycetidae</taxon>
        <taxon>Onygenales</taxon>
        <taxon>Onygenaceae</taxon>
        <taxon>Uncinocarpus</taxon>
    </lineage>
</organism>